<dbReference type="Proteomes" id="UP000586918">
    <property type="component" value="Unassembled WGS sequence"/>
</dbReference>
<protein>
    <recommendedName>
        <fullName evidence="4">Glycerophosphoryl diester phosphodiesterase membrane domain-containing protein</fullName>
    </recommendedName>
</protein>
<keyword evidence="1" id="KW-0472">Membrane</keyword>
<evidence type="ECO:0000313" key="2">
    <source>
        <dbReference type="EMBL" id="NMH90941.1"/>
    </source>
</evidence>
<feature type="transmembrane region" description="Helical" evidence="1">
    <location>
        <begin position="123"/>
        <end position="143"/>
    </location>
</feature>
<comment type="caution">
    <text evidence="2">The sequence shown here is derived from an EMBL/GenBank/DDBJ whole genome shotgun (WGS) entry which is preliminary data.</text>
</comment>
<accession>A0A848DEF7</accession>
<dbReference type="EMBL" id="JAAXKZ010000010">
    <property type="protein sequence ID" value="NMH90941.1"/>
    <property type="molecule type" value="Genomic_DNA"/>
</dbReference>
<organism evidence="2 3">
    <name type="scientific">Pseudonocardia bannensis</name>
    <dbReference type="NCBI Taxonomy" id="630973"/>
    <lineage>
        <taxon>Bacteria</taxon>
        <taxon>Bacillati</taxon>
        <taxon>Actinomycetota</taxon>
        <taxon>Actinomycetes</taxon>
        <taxon>Pseudonocardiales</taxon>
        <taxon>Pseudonocardiaceae</taxon>
        <taxon>Pseudonocardia</taxon>
    </lineage>
</organism>
<keyword evidence="1" id="KW-0812">Transmembrane</keyword>
<proteinExistence type="predicted"/>
<name>A0A848DEF7_9PSEU</name>
<feature type="transmembrane region" description="Helical" evidence="1">
    <location>
        <begin position="44"/>
        <end position="64"/>
    </location>
</feature>
<feature type="transmembrane region" description="Helical" evidence="1">
    <location>
        <begin position="149"/>
        <end position="165"/>
    </location>
</feature>
<dbReference type="AlphaFoldDB" id="A0A848DEF7"/>
<sequence length="262" mass="27057">MSMYPPPGGYERPASTDPLVPLNLDQWFGKVFGVVRRSWPSLSVIQLAAALPGMLLGGLAQWIVLGGAAPTPETAVTAGAAGGVVAIVFSLFAQGASVFVAIREAVGRPVQAGAALHFAAGRALPLLGWGLVGGVLIFLGLLLLVVPGIYVTTVVVAALVGVVVVERGGIDRAFTLVNRRFLPTFGRMVIFFVVGFGYSSMVGAVVALVSEPGSLNELLLSGVLALPLSLASVGVAVVTYAELRFHEDPAVSSGRLAVELER</sequence>
<feature type="transmembrane region" description="Helical" evidence="1">
    <location>
        <begin position="76"/>
        <end position="102"/>
    </location>
</feature>
<gene>
    <name evidence="2" type="ORF">HF519_04935</name>
</gene>
<keyword evidence="1" id="KW-1133">Transmembrane helix</keyword>
<reference evidence="2 3" key="1">
    <citation type="submission" date="2020-04" db="EMBL/GenBank/DDBJ databases">
        <authorList>
            <person name="Klaysubun C."/>
            <person name="Duangmal K."/>
            <person name="Lipun K."/>
        </authorList>
    </citation>
    <scope>NUCLEOTIDE SEQUENCE [LARGE SCALE GENOMIC DNA]</scope>
    <source>
        <strain evidence="2 3">DSM 45300</strain>
    </source>
</reference>
<dbReference type="RefSeq" id="WP_169410500.1">
    <property type="nucleotide sequence ID" value="NZ_JAAXKZ010000010.1"/>
</dbReference>
<keyword evidence="3" id="KW-1185">Reference proteome</keyword>
<evidence type="ECO:0008006" key="4">
    <source>
        <dbReference type="Google" id="ProtNLM"/>
    </source>
</evidence>
<evidence type="ECO:0000256" key="1">
    <source>
        <dbReference type="SAM" id="Phobius"/>
    </source>
</evidence>
<feature type="transmembrane region" description="Helical" evidence="1">
    <location>
        <begin position="185"/>
        <end position="206"/>
    </location>
</feature>
<evidence type="ECO:0000313" key="3">
    <source>
        <dbReference type="Proteomes" id="UP000586918"/>
    </source>
</evidence>
<feature type="transmembrane region" description="Helical" evidence="1">
    <location>
        <begin position="218"/>
        <end position="241"/>
    </location>
</feature>